<comment type="similarity">
    <text evidence="5">Belongs to the DPH4 family.</text>
</comment>
<feature type="region of interest" description="Disordered" evidence="12">
    <location>
        <begin position="49"/>
        <end position="72"/>
    </location>
</feature>
<name>A0ABR3VRB2_HUMIN</name>
<dbReference type="InterPro" id="IPR007872">
    <property type="entry name" value="DPH_MB_dom"/>
</dbReference>
<evidence type="ECO:0000256" key="11">
    <source>
        <dbReference type="ARBA" id="ARBA00023242"/>
    </source>
</evidence>
<dbReference type="EMBL" id="JAZGSY010000002">
    <property type="protein sequence ID" value="KAL1844262.1"/>
    <property type="molecule type" value="Genomic_DNA"/>
</dbReference>
<dbReference type="PANTHER" id="PTHR21454:SF46">
    <property type="entry name" value="DIPHTHAMIDE BIOSYNTHESIS PROTEIN 4"/>
    <property type="match status" value="1"/>
</dbReference>
<evidence type="ECO:0000313" key="15">
    <source>
        <dbReference type="EMBL" id="KAL1844262.1"/>
    </source>
</evidence>
<dbReference type="InterPro" id="IPR044248">
    <property type="entry name" value="DPH3/4-like"/>
</dbReference>
<dbReference type="InterPro" id="IPR001623">
    <property type="entry name" value="DnaJ_domain"/>
</dbReference>
<evidence type="ECO:0000256" key="10">
    <source>
        <dbReference type="ARBA" id="ARBA00023004"/>
    </source>
</evidence>
<dbReference type="Proteomes" id="UP001583172">
    <property type="component" value="Unassembled WGS sequence"/>
</dbReference>
<evidence type="ECO:0000256" key="7">
    <source>
        <dbReference type="ARBA" id="ARBA00022490"/>
    </source>
</evidence>
<dbReference type="PROSITE" id="PS51074">
    <property type="entry name" value="DPH_MB"/>
    <property type="match status" value="1"/>
</dbReference>
<dbReference type="Gene3D" id="1.10.287.110">
    <property type="entry name" value="DnaJ domain"/>
    <property type="match status" value="1"/>
</dbReference>
<dbReference type="PROSITE" id="PS50076">
    <property type="entry name" value="DNAJ_2"/>
    <property type="match status" value="1"/>
</dbReference>
<evidence type="ECO:0000256" key="8">
    <source>
        <dbReference type="ARBA" id="ARBA00022723"/>
    </source>
</evidence>
<keyword evidence="16" id="KW-1185">Reference proteome</keyword>
<evidence type="ECO:0000256" key="2">
    <source>
        <dbReference type="ARBA" id="ARBA00004123"/>
    </source>
</evidence>
<organism evidence="15 16">
    <name type="scientific">Humicola insolens</name>
    <name type="common">Soft-rot fungus</name>
    <dbReference type="NCBI Taxonomy" id="85995"/>
    <lineage>
        <taxon>Eukaryota</taxon>
        <taxon>Fungi</taxon>
        <taxon>Dikarya</taxon>
        <taxon>Ascomycota</taxon>
        <taxon>Pezizomycotina</taxon>
        <taxon>Sordariomycetes</taxon>
        <taxon>Sordariomycetidae</taxon>
        <taxon>Sordariales</taxon>
        <taxon>Chaetomiaceae</taxon>
        <taxon>Mycothermus</taxon>
    </lineage>
</organism>
<evidence type="ECO:0000259" key="14">
    <source>
        <dbReference type="PROSITE" id="PS51074"/>
    </source>
</evidence>
<dbReference type="CDD" id="cd06257">
    <property type="entry name" value="DnaJ"/>
    <property type="match status" value="1"/>
</dbReference>
<proteinExistence type="inferred from homology"/>
<evidence type="ECO:0000256" key="6">
    <source>
        <dbReference type="ARBA" id="ARBA00021797"/>
    </source>
</evidence>
<feature type="compositionally biased region" description="Low complexity" evidence="12">
    <location>
        <begin position="55"/>
        <end position="72"/>
    </location>
</feature>
<dbReference type="SUPFAM" id="SSF144217">
    <property type="entry name" value="CSL zinc finger"/>
    <property type="match status" value="1"/>
</dbReference>
<evidence type="ECO:0000256" key="4">
    <source>
        <dbReference type="ARBA" id="ARBA00005156"/>
    </source>
</evidence>
<comment type="caution">
    <text evidence="15">The sequence shown here is derived from an EMBL/GenBank/DDBJ whole genome shotgun (WGS) entry which is preliminary data.</text>
</comment>
<keyword evidence="11" id="KW-0539">Nucleus</keyword>
<reference evidence="15 16" key="1">
    <citation type="journal article" date="2024" name="Commun. Biol.">
        <title>Comparative genomic analysis of thermophilic fungi reveals convergent evolutionary adaptations and gene losses.</title>
        <authorList>
            <person name="Steindorff A.S."/>
            <person name="Aguilar-Pontes M.V."/>
            <person name="Robinson A.J."/>
            <person name="Andreopoulos B."/>
            <person name="LaButti K."/>
            <person name="Kuo A."/>
            <person name="Mondo S."/>
            <person name="Riley R."/>
            <person name="Otillar R."/>
            <person name="Haridas S."/>
            <person name="Lipzen A."/>
            <person name="Grimwood J."/>
            <person name="Schmutz J."/>
            <person name="Clum A."/>
            <person name="Reid I.D."/>
            <person name="Moisan M.C."/>
            <person name="Butler G."/>
            <person name="Nguyen T.T.M."/>
            <person name="Dewar K."/>
            <person name="Conant G."/>
            <person name="Drula E."/>
            <person name="Henrissat B."/>
            <person name="Hansel C."/>
            <person name="Singer S."/>
            <person name="Hutchinson M.I."/>
            <person name="de Vries R.P."/>
            <person name="Natvig D.O."/>
            <person name="Powell A.J."/>
            <person name="Tsang A."/>
            <person name="Grigoriev I.V."/>
        </authorList>
    </citation>
    <scope>NUCLEOTIDE SEQUENCE [LARGE SCALE GENOMIC DNA]</scope>
    <source>
        <strain evidence="15 16">CBS 620.91</strain>
    </source>
</reference>
<evidence type="ECO:0000256" key="5">
    <source>
        <dbReference type="ARBA" id="ARBA00006169"/>
    </source>
</evidence>
<dbReference type="Pfam" id="PF05207">
    <property type="entry name" value="Zn_ribbon_CSL"/>
    <property type="match status" value="1"/>
</dbReference>
<comment type="pathway">
    <text evidence="4">Protein modification; peptidyl-diphthamide biosynthesis.</text>
</comment>
<sequence>MRIHHCQCTNTPTYYEILSLSPSSLSIDADPSTTARLIKRAYRRALLNHHPDKQNPTNNNNNNNNNPTSSSSYTIDQISAAYATLSRPDLRQAYDRALLQQQQQQQLGLSSCCGTRSCSNNGLSTTDFQTGIEIIDLDDLECSTTTTTDADGEEETKWFRSCRCGNPRGYEFGEADLEEAADVGELMVGCVDCSLWLRVQFAVIEEEVEEDEAKNGFGGGAR</sequence>
<keyword evidence="10" id="KW-0408">Iron</keyword>
<gene>
    <name evidence="15" type="ORF">VTJ49DRAFT_2319</name>
</gene>
<evidence type="ECO:0000256" key="12">
    <source>
        <dbReference type="SAM" id="MobiDB-lite"/>
    </source>
</evidence>
<dbReference type="PANTHER" id="PTHR21454">
    <property type="entry name" value="DPH3 HOMOLOG-RELATED"/>
    <property type="match status" value="1"/>
</dbReference>
<comment type="subcellular location">
    <subcellularLocation>
        <location evidence="3">Cytoplasm</location>
    </subcellularLocation>
    <subcellularLocation>
        <location evidence="2">Nucleus</location>
    </subcellularLocation>
</comment>
<evidence type="ECO:0000313" key="16">
    <source>
        <dbReference type="Proteomes" id="UP001583172"/>
    </source>
</evidence>
<comment type="function">
    <text evidence="1">Required for the first step of diphthamide biosynthesis, the transfer of 3-amino-3-carboxypropyl from S-adenosyl-L-methionine to a histidine residue. Diphthamide is a post-translational modification of histidine which occurs in elongation factor 2.</text>
</comment>
<evidence type="ECO:0000256" key="1">
    <source>
        <dbReference type="ARBA" id="ARBA00003474"/>
    </source>
</evidence>
<dbReference type="SMART" id="SM00271">
    <property type="entry name" value="DnaJ"/>
    <property type="match status" value="1"/>
</dbReference>
<evidence type="ECO:0000256" key="9">
    <source>
        <dbReference type="ARBA" id="ARBA00022833"/>
    </source>
</evidence>
<protein>
    <recommendedName>
        <fullName evidence="6">Diphthamide biosynthesis protein 4</fullName>
    </recommendedName>
</protein>
<evidence type="ECO:0000259" key="13">
    <source>
        <dbReference type="PROSITE" id="PS50076"/>
    </source>
</evidence>
<feature type="domain" description="DPH-type MB" evidence="14">
    <location>
        <begin position="131"/>
        <end position="202"/>
    </location>
</feature>
<accession>A0ABR3VRB2</accession>
<dbReference type="Gene3D" id="3.10.660.10">
    <property type="entry name" value="DPH Zinc finger"/>
    <property type="match status" value="1"/>
</dbReference>
<keyword evidence="8" id="KW-0479">Metal-binding</keyword>
<dbReference type="InterPro" id="IPR036671">
    <property type="entry name" value="DPH_MB_sf"/>
</dbReference>
<dbReference type="Pfam" id="PF00226">
    <property type="entry name" value="DnaJ"/>
    <property type="match status" value="1"/>
</dbReference>
<keyword evidence="9" id="KW-0862">Zinc</keyword>
<feature type="domain" description="J" evidence="13">
    <location>
        <begin position="13"/>
        <end position="98"/>
    </location>
</feature>
<dbReference type="InterPro" id="IPR036869">
    <property type="entry name" value="J_dom_sf"/>
</dbReference>
<evidence type="ECO:0000256" key="3">
    <source>
        <dbReference type="ARBA" id="ARBA00004496"/>
    </source>
</evidence>
<keyword evidence="7" id="KW-0963">Cytoplasm</keyword>
<dbReference type="SUPFAM" id="SSF46565">
    <property type="entry name" value="Chaperone J-domain"/>
    <property type="match status" value="1"/>
</dbReference>